<protein>
    <submittedName>
        <fullName evidence="5">Nocturnin</fullName>
    </submittedName>
</protein>
<dbReference type="OrthoDB" id="2866996at2759"/>
<gene>
    <name evidence="3" type="ORF">C1SCF055_LOCUS20528</name>
</gene>
<dbReference type="InterPro" id="IPR005135">
    <property type="entry name" value="Endo/exonuclease/phosphatase"/>
</dbReference>
<evidence type="ECO:0000313" key="6">
    <source>
        <dbReference type="Proteomes" id="UP001152797"/>
    </source>
</evidence>
<dbReference type="GO" id="GO:0000175">
    <property type="term" value="F:3'-5'-RNA exonuclease activity"/>
    <property type="evidence" value="ECO:0007669"/>
    <property type="project" value="TreeGrafter"/>
</dbReference>
<reference evidence="3" key="1">
    <citation type="submission" date="2022-10" db="EMBL/GenBank/DDBJ databases">
        <authorList>
            <person name="Chen Y."/>
            <person name="Dougan E. K."/>
            <person name="Chan C."/>
            <person name="Rhodes N."/>
            <person name="Thang M."/>
        </authorList>
    </citation>
    <scope>NUCLEOTIDE SEQUENCE</scope>
</reference>
<organism evidence="3">
    <name type="scientific">Cladocopium goreaui</name>
    <dbReference type="NCBI Taxonomy" id="2562237"/>
    <lineage>
        <taxon>Eukaryota</taxon>
        <taxon>Sar</taxon>
        <taxon>Alveolata</taxon>
        <taxon>Dinophyceae</taxon>
        <taxon>Suessiales</taxon>
        <taxon>Symbiodiniaceae</taxon>
        <taxon>Cladocopium</taxon>
    </lineage>
</organism>
<dbReference type="InterPro" id="IPR050410">
    <property type="entry name" value="CCR4/nocturin_mRNA_transcr"/>
</dbReference>
<proteinExistence type="predicted"/>
<name>A0A9P1CN03_9DINO</name>
<feature type="domain" description="BTB" evidence="2">
    <location>
        <begin position="597"/>
        <end position="657"/>
    </location>
</feature>
<reference evidence="4" key="2">
    <citation type="submission" date="2024-04" db="EMBL/GenBank/DDBJ databases">
        <authorList>
            <person name="Chen Y."/>
            <person name="Shah S."/>
            <person name="Dougan E. K."/>
            <person name="Thang M."/>
            <person name="Chan C."/>
        </authorList>
    </citation>
    <scope>NUCLEOTIDE SEQUENCE [LARGE SCALE GENOMIC DNA]</scope>
</reference>
<feature type="compositionally biased region" description="Basic and acidic residues" evidence="1">
    <location>
        <begin position="417"/>
        <end position="427"/>
    </location>
</feature>
<dbReference type="SUPFAM" id="SSF54695">
    <property type="entry name" value="POZ domain"/>
    <property type="match status" value="1"/>
</dbReference>
<evidence type="ECO:0000313" key="5">
    <source>
        <dbReference type="EMBL" id="CAL4781130.1"/>
    </source>
</evidence>
<dbReference type="AlphaFoldDB" id="A0A9P1CN03"/>
<dbReference type="InterPro" id="IPR000210">
    <property type="entry name" value="BTB/POZ_dom"/>
</dbReference>
<dbReference type="PROSITE" id="PS50097">
    <property type="entry name" value="BTB"/>
    <property type="match status" value="1"/>
</dbReference>
<dbReference type="EMBL" id="CAMXCT030001879">
    <property type="protein sequence ID" value="CAL4781130.1"/>
    <property type="molecule type" value="Genomic_DNA"/>
</dbReference>
<feature type="region of interest" description="Disordered" evidence="1">
    <location>
        <begin position="411"/>
        <end position="430"/>
    </location>
</feature>
<sequence length="766" mass="84849">MASCAACRLPRQETFRGEASEVSLISWNVLAPCYVTNSELHYVHVEPSALDWAGRCDLIVEELHQAAPDLILLQEVAYDHIEELEARLDSLGYSCVMQRQKAKSKDHPTGNASFFLTERFDLCWEDHRSRILLLDLWDRWNNALELCVANCHLEGDPRQPMARVAQVRSALQEAARRGGPRGHALVLAGDMNAPLISSAVASYLSFGAVVPGVSEFGMLVDVGKICAESGHPYSMTSAYTPDPNEFSFTLRGAAGHCHMLDQIWFDSTRSHCQGLRNLFRSDEHKLAVLNRGLPHAEDPSDHLPVGVILKVLPPAAPVEEVIPEIVSTAELDLLKEAEVLWEACPLSPEQRSQYLRCEEVLREATPVGKPSAEELAAYEAAQRALRSLLESLPEECQQILQRVEELKKQARKAAKRSAKDKGKDPAGKKSMPRTELFWALLEGDYPLEELKKVNLEGFDWSGRRKDGKTLLVARIGRALCCTPKFEEALNTIEWLICSGASIEQTCTGGHYAIGWPNREETEIRFECEGRSAISFVQTLQVKMRQNLSAWTDQDTFLTKVMSLFIQTPSPNEARRRVSIDEGIAELWEKSLAAKDSHDLTIETADGPVTAHAHMLKAASSVVTAMLESPMKEGKTQRIEIKDMPGKAVSLFVEILYTCSAQDEPDHETASHALDLAHRWQVEVVVAILTDLLAGMITDGNFLAIAEHAVLKGLDRLKTAAKSFGAGSTKVQADLKEGRLPTAVLQLFPAAPKPSKPDGPKPKRRRM</sequence>
<dbReference type="EMBL" id="CAMXCT010001879">
    <property type="protein sequence ID" value="CAI3993818.1"/>
    <property type="molecule type" value="Genomic_DNA"/>
</dbReference>
<dbReference type="PANTHER" id="PTHR12121">
    <property type="entry name" value="CARBON CATABOLITE REPRESSOR PROTEIN 4"/>
    <property type="match status" value="1"/>
</dbReference>
<dbReference type="SUPFAM" id="SSF56219">
    <property type="entry name" value="DNase I-like"/>
    <property type="match status" value="1"/>
</dbReference>
<dbReference type="Proteomes" id="UP001152797">
    <property type="component" value="Unassembled WGS sequence"/>
</dbReference>
<comment type="caution">
    <text evidence="3">The sequence shown here is derived from an EMBL/GenBank/DDBJ whole genome shotgun (WGS) entry which is preliminary data.</text>
</comment>
<keyword evidence="6" id="KW-1185">Reference proteome</keyword>
<dbReference type="EMBL" id="CAMXCT020001879">
    <property type="protein sequence ID" value="CAL1147193.1"/>
    <property type="molecule type" value="Genomic_DNA"/>
</dbReference>
<dbReference type="PANTHER" id="PTHR12121:SF34">
    <property type="entry name" value="PROTEIN ANGEL"/>
    <property type="match status" value="1"/>
</dbReference>
<evidence type="ECO:0000256" key="1">
    <source>
        <dbReference type="SAM" id="MobiDB-lite"/>
    </source>
</evidence>
<feature type="region of interest" description="Disordered" evidence="1">
    <location>
        <begin position="746"/>
        <end position="766"/>
    </location>
</feature>
<evidence type="ECO:0000259" key="2">
    <source>
        <dbReference type="PROSITE" id="PS50097"/>
    </source>
</evidence>
<dbReference type="InterPro" id="IPR011333">
    <property type="entry name" value="SKP1/BTB/POZ_sf"/>
</dbReference>
<dbReference type="Pfam" id="PF03372">
    <property type="entry name" value="Exo_endo_phos"/>
    <property type="match status" value="1"/>
</dbReference>
<evidence type="ECO:0000313" key="3">
    <source>
        <dbReference type="EMBL" id="CAI3993818.1"/>
    </source>
</evidence>
<dbReference type="Gene3D" id="3.30.710.10">
    <property type="entry name" value="Potassium Channel Kv1.1, Chain A"/>
    <property type="match status" value="1"/>
</dbReference>
<dbReference type="Pfam" id="PF00651">
    <property type="entry name" value="BTB"/>
    <property type="match status" value="1"/>
</dbReference>
<dbReference type="Gene3D" id="3.60.10.10">
    <property type="entry name" value="Endonuclease/exonuclease/phosphatase"/>
    <property type="match status" value="1"/>
</dbReference>
<dbReference type="SMART" id="SM00225">
    <property type="entry name" value="BTB"/>
    <property type="match status" value="1"/>
</dbReference>
<dbReference type="InterPro" id="IPR036691">
    <property type="entry name" value="Endo/exonu/phosph_ase_sf"/>
</dbReference>
<accession>A0A9P1CN03</accession>
<dbReference type="CDD" id="cd18186">
    <property type="entry name" value="BTB_POZ_ZBTB_KLHL-like"/>
    <property type="match status" value="1"/>
</dbReference>
<evidence type="ECO:0000313" key="4">
    <source>
        <dbReference type="EMBL" id="CAL1147193.1"/>
    </source>
</evidence>